<dbReference type="GO" id="GO:0016020">
    <property type="term" value="C:membrane"/>
    <property type="evidence" value="ECO:0007669"/>
    <property type="project" value="UniProtKB-SubCell"/>
</dbReference>
<feature type="transmembrane region" description="Helical" evidence="6">
    <location>
        <begin position="98"/>
        <end position="121"/>
    </location>
</feature>
<evidence type="ECO:0000256" key="1">
    <source>
        <dbReference type="ARBA" id="ARBA00004141"/>
    </source>
</evidence>
<keyword evidence="2 6" id="KW-0812">Transmembrane</keyword>
<dbReference type="EMBL" id="KZ852079">
    <property type="protein sequence ID" value="RDH28180.1"/>
    <property type="molecule type" value="Genomic_DNA"/>
</dbReference>
<dbReference type="Pfam" id="PF20684">
    <property type="entry name" value="Fung_rhodopsin"/>
    <property type="match status" value="1"/>
</dbReference>
<sequence>MSFNRTSTLQWAALEADPCNYMPYLFQKLKCRDVWNSLDRDTAWNEEIRPQARKSPERLTNNGRYKGVIGAFGLLTLIVCCLRLYLRGFITHAFGLDDCLVLLALCMVLVFAALSIILTTYGIGYHQETVPTADMIMMEKYVYILFCLYLWVALAVKCSLTVFILRVFPTKWIRRIGLGIMVLMAIVTVSGELPLIFQCWPVQAAWDSTVPNSKCFSNAVLEDLQLYQAILMLLFDVSIITLPMPTIWKLQMPVQRRLFIIGLFCLGFVACSAGLARIPLLDFQVNSTDYTYVGAVPLILMNVEYALGLITGSLPSLRVLLRNIPGLNSSRKSTDPGRDWRNGPDHSGYHLSERSHWAHKSKRKGKVDLESCDNESQQQIIVTTTVEQG</sequence>
<evidence type="ECO:0000256" key="2">
    <source>
        <dbReference type="ARBA" id="ARBA00022692"/>
    </source>
</evidence>
<evidence type="ECO:0000256" key="3">
    <source>
        <dbReference type="ARBA" id="ARBA00022989"/>
    </source>
</evidence>
<dbReference type="STRING" id="1341132.A0A3F3PML5"/>
<proteinExistence type="inferred from homology"/>
<feature type="transmembrane region" description="Helical" evidence="6">
    <location>
        <begin position="258"/>
        <end position="278"/>
    </location>
</feature>
<keyword evidence="3 6" id="KW-1133">Transmembrane helix</keyword>
<dbReference type="Proteomes" id="UP000253729">
    <property type="component" value="Unassembled WGS sequence"/>
</dbReference>
<name>A0A3F3PML5_9EURO</name>
<dbReference type="InterPro" id="IPR052337">
    <property type="entry name" value="SAT4-like"/>
</dbReference>
<feature type="transmembrane region" description="Helical" evidence="6">
    <location>
        <begin position="141"/>
        <end position="164"/>
    </location>
</feature>
<reference evidence="8 9" key="1">
    <citation type="submission" date="2018-07" db="EMBL/GenBank/DDBJ databases">
        <title>The genomes of Aspergillus section Nigri reveals drivers in fungal speciation.</title>
        <authorList>
            <consortium name="DOE Joint Genome Institute"/>
            <person name="Vesth T.C."/>
            <person name="Nybo J."/>
            <person name="Theobald S."/>
            <person name="Brandl J."/>
            <person name="Frisvad J.C."/>
            <person name="Nielsen K.F."/>
            <person name="Lyhne E.K."/>
            <person name="Kogle M.E."/>
            <person name="Kuo A."/>
            <person name="Riley R."/>
            <person name="Clum A."/>
            <person name="Nolan M."/>
            <person name="Lipzen A."/>
            <person name="Salamov A."/>
            <person name="Henrissat B."/>
            <person name="Wiebenga A."/>
            <person name="De vries R.P."/>
            <person name="Grigoriev I.V."/>
            <person name="Mortensen U.H."/>
            <person name="Andersen M.R."/>
            <person name="Baker S.E."/>
        </authorList>
    </citation>
    <scope>NUCLEOTIDE SEQUENCE [LARGE SCALE GENOMIC DNA]</scope>
    <source>
        <strain evidence="8 9">CBS 139.54b</strain>
    </source>
</reference>
<evidence type="ECO:0000313" key="8">
    <source>
        <dbReference type="EMBL" id="RDH28180.1"/>
    </source>
</evidence>
<evidence type="ECO:0000313" key="9">
    <source>
        <dbReference type="Proteomes" id="UP000253729"/>
    </source>
</evidence>
<feature type="domain" description="Rhodopsin" evidence="7">
    <location>
        <begin position="82"/>
        <end position="322"/>
    </location>
</feature>
<dbReference type="PANTHER" id="PTHR33048:SF108">
    <property type="entry name" value="INTEGRAL MEMBRANE PROTEIN"/>
    <property type="match status" value="1"/>
</dbReference>
<feature type="transmembrane region" description="Helical" evidence="6">
    <location>
        <begin position="298"/>
        <end position="321"/>
    </location>
</feature>
<dbReference type="InterPro" id="IPR049326">
    <property type="entry name" value="Rhodopsin_dom_fungi"/>
</dbReference>
<organism evidence="8 9">
    <name type="scientific">Aspergillus welwitschiae</name>
    <dbReference type="NCBI Taxonomy" id="1341132"/>
    <lineage>
        <taxon>Eukaryota</taxon>
        <taxon>Fungi</taxon>
        <taxon>Dikarya</taxon>
        <taxon>Ascomycota</taxon>
        <taxon>Pezizomycotina</taxon>
        <taxon>Eurotiomycetes</taxon>
        <taxon>Eurotiomycetidae</taxon>
        <taxon>Eurotiales</taxon>
        <taxon>Aspergillaceae</taxon>
        <taxon>Aspergillus</taxon>
        <taxon>Aspergillus subgen. Circumdati</taxon>
    </lineage>
</organism>
<dbReference type="AlphaFoldDB" id="A0A3F3PML5"/>
<comment type="subcellular location">
    <subcellularLocation>
        <location evidence="1">Membrane</location>
        <topology evidence="1">Multi-pass membrane protein</topology>
    </subcellularLocation>
</comment>
<feature type="transmembrane region" description="Helical" evidence="6">
    <location>
        <begin position="67"/>
        <end position="86"/>
    </location>
</feature>
<evidence type="ECO:0000256" key="5">
    <source>
        <dbReference type="ARBA" id="ARBA00038359"/>
    </source>
</evidence>
<feature type="transmembrane region" description="Helical" evidence="6">
    <location>
        <begin position="176"/>
        <end position="197"/>
    </location>
</feature>
<dbReference type="GeneID" id="38138012"/>
<dbReference type="RefSeq" id="XP_026621202.1">
    <property type="nucleotide sequence ID" value="XM_026769656.1"/>
</dbReference>
<protein>
    <recommendedName>
        <fullName evidence="7">Rhodopsin domain-containing protein</fullName>
    </recommendedName>
</protein>
<dbReference type="PANTHER" id="PTHR33048">
    <property type="entry name" value="PTH11-LIKE INTEGRAL MEMBRANE PROTEIN (AFU_ORTHOLOGUE AFUA_5G11245)"/>
    <property type="match status" value="1"/>
</dbReference>
<keyword evidence="9" id="KW-1185">Reference proteome</keyword>
<evidence type="ECO:0000256" key="6">
    <source>
        <dbReference type="SAM" id="Phobius"/>
    </source>
</evidence>
<accession>A0A3F3PML5</accession>
<comment type="similarity">
    <text evidence="5">Belongs to the SAT4 family.</text>
</comment>
<keyword evidence="4 6" id="KW-0472">Membrane</keyword>
<evidence type="ECO:0000259" key="7">
    <source>
        <dbReference type="Pfam" id="PF20684"/>
    </source>
</evidence>
<feature type="transmembrane region" description="Helical" evidence="6">
    <location>
        <begin position="226"/>
        <end position="246"/>
    </location>
</feature>
<evidence type="ECO:0000256" key="4">
    <source>
        <dbReference type="ARBA" id="ARBA00023136"/>
    </source>
</evidence>
<gene>
    <name evidence="8" type="ORF">BDQ94DRAFT_163042</name>
</gene>